<dbReference type="AGR" id="FB:FBgn0040837"/>
<dbReference type="OrthoDB" id="7871403at2759"/>
<dbReference type="FlyBase" id="FBgn0040837">
    <property type="gene designation" value="CG8620"/>
</dbReference>
<protein>
    <submittedName>
        <fullName evidence="2">RH55750p</fullName>
    </submittedName>
</protein>
<dbReference type="UCSC" id="CG8620-RB">
    <property type="organism name" value="d. melanogaster"/>
</dbReference>
<feature type="region of interest" description="Disordered" evidence="1">
    <location>
        <begin position="1"/>
        <end position="146"/>
    </location>
</feature>
<reference evidence="2" key="1">
    <citation type="submission" date="2005-03" db="EMBL/GenBank/DDBJ databases">
        <authorList>
            <person name="Stapleton M."/>
            <person name="Carlson J."/>
            <person name="Chavez C."/>
            <person name="Frise E."/>
            <person name="George R."/>
            <person name="Pacleb J."/>
            <person name="Park S."/>
            <person name="Wan K."/>
            <person name="Yu C."/>
            <person name="Rubin G.M."/>
            <person name="Celniker S."/>
        </authorList>
    </citation>
    <scope>NUCLEOTIDE SEQUENCE</scope>
    <source>
        <strain evidence="2">Berkeley</strain>
    </source>
</reference>
<dbReference type="EMBL" id="BT021219">
    <property type="protein sequence ID" value="AAX33367.1"/>
    <property type="molecule type" value="mRNA"/>
</dbReference>
<name>Q5BIK5_DROME</name>
<feature type="compositionally biased region" description="Basic and acidic residues" evidence="1">
    <location>
        <begin position="74"/>
        <end position="101"/>
    </location>
</feature>
<feature type="compositionally biased region" description="Polar residues" evidence="1">
    <location>
        <begin position="55"/>
        <end position="73"/>
    </location>
</feature>
<evidence type="ECO:0000256" key="1">
    <source>
        <dbReference type="SAM" id="MobiDB-lite"/>
    </source>
</evidence>
<evidence type="ECO:0000313" key="2">
    <source>
        <dbReference type="EMBL" id="AAX33367.1"/>
    </source>
</evidence>
<proteinExistence type="evidence at transcript level"/>
<organism evidence="2">
    <name type="scientific">Drosophila melanogaster</name>
    <name type="common">Fruit fly</name>
    <dbReference type="NCBI Taxonomy" id="7227"/>
    <lineage>
        <taxon>Eukaryota</taxon>
        <taxon>Metazoa</taxon>
        <taxon>Ecdysozoa</taxon>
        <taxon>Arthropoda</taxon>
        <taxon>Hexapoda</taxon>
        <taxon>Insecta</taxon>
        <taxon>Pterygota</taxon>
        <taxon>Neoptera</taxon>
        <taxon>Endopterygota</taxon>
        <taxon>Diptera</taxon>
        <taxon>Brachycera</taxon>
        <taxon>Muscomorpha</taxon>
        <taxon>Ephydroidea</taxon>
        <taxon>Drosophilidae</taxon>
        <taxon>Drosophila</taxon>
        <taxon>Sophophora</taxon>
    </lineage>
</organism>
<evidence type="ECO:0000313" key="3">
    <source>
        <dbReference type="FlyBase" id="FBgn0040837"/>
    </source>
</evidence>
<feature type="compositionally biased region" description="Basic residues" evidence="1">
    <location>
        <begin position="102"/>
        <end position="124"/>
    </location>
</feature>
<gene>
    <name evidence="3" type="ORF">CG8620</name>
</gene>
<dbReference type="AlphaFoldDB" id="Q5BIK5"/>
<accession>Q5BIK5</accession>
<sequence length="146" mass="16265">MSRMPRPIAKCHARGSRGHGLAVDGASHSKGQHGPENAERCDETDPEAAAAGISTLHQGDQVQAPQLRWSSSSDHSDCELILAEKEGHMPRRRHTRDDRKRDRSRSRGRSRGHSRGRSHGRSRPRSYTDSRRSRALPLALPVRISV</sequence>